<dbReference type="Gene3D" id="3.30.230.10">
    <property type="match status" value="1"/>
</dbReference>
<dbReference type="SUPFAM" id="SSF54211">
    <property type="entry name" value="Ribosomal protein S5 domain 2-like"/>
    <property type="match status" value="1"/>
</dbReference>
<evidence type="ECO:0000256" key="3">
    <source>
        <dbReference type="ARBA" id="ARBA00022759"/>
    </source>
</evidence>
<dbReference type="Pfam" id="PF00825">
    <property type="entry name" value="Ribonuclease_P"/>
    <property type="match status" value="1"/>
</dbReference>
<dbReference type="GO" id="GO:0001682">
    <property type="term" value="P:tRNA 5'-leader removal"/>
    <property type="evidence" value="ECO:0007669"/>
    <property type="project" value="UniProtKB-UniRule"/>
</dbReference>
<evidence type="ECO:0000256" key="4">
    <source>
        <dbReference type="ARBA" id="ARBA00022801"/>
    </source>
</evidence>
<dbReference type="PANTHER" id="PTHR33992">
    <property type="entry name" value="RIBONUCLEASE P PROTEIN COMPONENT"/>
    <property type="match status" value="1"/>
</dbReference>
<dbReference type="HAMAP" id="MF_00227">
    <property type="entry name" value="RNase_P"/>
    <property type="match status" value="1"/>
</dbReference>
<dbReference type="EMBL" id="DQWS01000094">
    <property type="protein sequence ID" value="HDD52903.1"/>
    <property type="molecule type" value="Genomic_DNA"/>
</dbReference>
<keyword evidence="2 6" id="KW-0540">Nuclease</keyword>
<keyword evidence="3 6" id="KW-0255">Endonuclease</keyword>
<evidence type="ECO:0000256" key="5">
    <source>
        <dbReference type="ARBA" id="ARBA00022884"/>
    </source>
</evidence>
<dbReference type="NCBIfam" id="TIGR00188">
    <property type="entry name" value="rnpA"/>
    <property type="match status" value="1"/>
</dbReference>
<keyword evidence="1 6" id="KW-0819">tRNA processing</keyword>
<dbReference type="InterPro" id="IPR014721">
    <property type="entry name" value="Ribsml_uS5_D2-typ_fold_subgr"/>
</dbReference>
<evidence type="ECO:0000313" key="8">
    <source>
        <dbReference type="EMBL" id="HDD52903.1"/>
    </source>
</evidence>
<keyword evidence="5 6" id="KW-0694">RNA-binding</keyword>
<name>A0A7C0U6G6_9BACT</name>
<reference evidence="8" key="1">
    <citation type="journal article" date="2020" name="mSystems">
        <title>Genome- and Community-Level Interaction Insights into Carbon Utilization and Element Cycling Functions of Hydrothermarchaeota in Hydrothermal Sediment.</title>
        <authorList>
            <person name="Zhou Z."/>
            <person name="Liu Y."/>
            <person name="Xu W."/>
            <person name="Pan J."/>
            <person name="Luo Z.H."/>
            <person name="Li M."/>
        </authorList>
    </citation>
    <scope>NUCLEOTIDE SEQUENCE [LARGE SCALE GENOMIC DNA]</scope>
    <source>
        <strain evidence="8">HyVt-115</strain>
    </source>
</reference>
<proteinExistence type="inferred from homology"/>
<comment type="caution">
    <text evidence="8">The sequence shown here is derived from an EMBL/GenBank/DDBJ whole genome shotgun (WGS) entry which is preliminary data.</text>
</comment>
<dbReference type="InterPro" id="IPR000100">
    <property type="entry name" value="RNase_P"/>
</dbReference>
<dbReference type="EC" id="3.1.26.5" evidence="6 7"/>
<keyword evidence="4 6" id="KW-0378">Hydrolase</keyword>
<dbReference type="GO" id="GO:0042781">
    <property type="term" value="F:3'-tRNA processing endoribonuclease activity"/>
    <property type="evidence" value="ECO:0007669"/>
    <property type="project" value="TreeGrafter"/>
</dbReference>
<sequence>MDQSFPKAFRLLRREEFQRVYARGDRVVGRYVLVHVLPNQLGHPRLGVTVTKKSGKAVVRNRWKRLIREVFRRNKGAFPPVDMVVTVKRGVELPSYWELEKDMLSLARRL</sequence>
<evidence type="ECO:0000256" key="1">
    <source>
        <dbReference type="ARBA" id="ARBA00022694"/>
    </source>
</evidence>
<evidence type="ECO:0000256" key="6">
    <source>
        <dbReference type="HAMAP-Rule" id="MF_00227"/>
    </source>
</evidence>
<dbReference type="GO" id="GO:0004526">
    <property type="term" value="F:ribonuclease P activity"/>
    <property type="evidence" value="ECO:0007669"/>
    <property type="project" value="UniProtKB-UniRule"/>
</dbReference>
<dbReference type="AlphaFoldDB" id="A0A7C0U6G6"/>
<dbReference type="GO" id="GO:0000049">
    <property type="term" value="F:tRNA binding"/>
    <property type="evidence" value="ECO:0007669"/>
    <property type="project" value="UniProtKB-UniRule"/>
</dbReference>
<comment type="function">
    <text evidence="6">RNaseP catalyzes the removal of the 5'-leader sequence from pre-tRNA to produce the mature 5'-terminus. It can also cleave other RNA substrates such as 4.5S RNA. The protein component plays an auxiliary but essential role in vivo by binding to the 5'-leader sequence and broadening the substrate specificity of the ribozyme.</text>
</comment>
<dbReference type="InterPro" id="IPR020568">
    <property type="entry name" value="Ribosomal_Su5_D2-typ_SF"/>
</dbReference>
<comment type="catalytic activity">
    <reaction evidence="6">
        <text>Endonucleolytic cleavage of RNA, removing 5'-extranucleotides from tRNA precursor.</text>
        <dbReference type="EC" id="3.1.26.5"/>
    </reaction>
</comment>
<accession>A0A7C0U6G6</accession>
<dbReference type="PANTHER" id="PTHR33992:SF1">
    <property type="entry name" value="RIBONUCLEASE P PROTEIN COMPONENT"/>
    <property type="match status" value="1"/>
</dbReference>
<organism evidence="8">
    <name type="scientific">Thermosulfidibacter takaii</name>
    <dbReference type="NCBI Taxonomy" id="412593"/>
    <lineage>
        <taxon>Bacteria</taxon>
        <taxon>Pseudomonadati</taxon>
        <taxon>Thermosulfidibacterota</taxon>
        <taxon>Thermosulfidibacteria</taxon>
        <taxon>Thermosulfidibacterales</taxon>
        <taxon>Thermosulfidibacteraceae</taxon>
    </lineage>
</organism>
<dbReference type="GO" id="GO:0030677">
    <property type="term" value="C:ribonuclease P complex"/>
    <property type="evidence" value="ECO:0007669"/>
    <property type="project" value="TreeGrafter"/>
</dbReference>
<dbReference type="Proteomes" id="UP000885690">
    <property type="component" value="Unassembled WGS sequence"/>
</dbReference>
<comment type="subunit">
    <text evidence="6">Consists of a catalytic RNA component (M1 or rnpB) and a protein subunit.</text>
</comment>
<evidence type="ECO:0000256" key="2">
    <source>
        <dbReference type="ARBA" id="ARBA00022722"/>
    </source>
</evidence>
<protein>
    <recommendedName>
        <fullName evidence="6 7">Ribonuclease P protein component</fullName>
        <shortName evidence="6">RNase P protein</shortName>
        <shortName evidence="6">RNaseP protein</shortName>
        <ecNumber evidence="6 7">3.1.26.5</ecNumber>
    </recommendedName>
    <alternativeName>
        <fullName evidence="6">Protein C5</fullName>
    </alternativeName>
</protein>
<evidence type="ECO:0000256" key="7">
    <source>
        <dbReference type="NCBIfam" id="TIGR00188"/>
    </source>
</evidence>
<gene>
    <name evidence="6 8" type="primary">rnpA</name>
    <name evidence="8" type="ORF">ENF32_02395</name>
</gene>
<comment type="similarity">
    <text evidence="6">Belongs to the RnpA family.</text>
</comment>